<dbReference type="EMBL" id="CP007547">
    <property type="protein sequence ID" value="AIL47008.1"/>
    <property type="molecule type" value="Genomic_DNA"/>
</dbReference>
<reference evidence="2" key="2">
    <citation type="journal article" date="2015" name="Genome Biol. Evol.">
        <title>Complete Genome Sequence and Transcriptomic Analysis of the Novel Pathogen Elizabethkingia anophelis in Response to Oxidative Stress.</title>
        <authorList>
            <person name="Li Y."/>
            <person name="Liu Y."/>
            <person name="Chew S.C."/>
            <person name="Tay M."/>
            <person name="Salido M.M."/>
            <person name="Teo J."/>
            <person name="Lauro F.M."/>
            <person name="Givskov M."/>
            <person name="Yang L."/>
        </authorList>
    </citation>
    <scope>NUCLEOTIDE SEQUENCE</scope>
    <source>
        <strain evidence="2">NUHP1</strain>
    </source>
</reference>
<gene>
    <name evidence="2" type="ORF">BD94_3233</name>
</gene>
<feature type="region of interest" description="Disordered" evidence="1">
    <location>
        <begin position="40"/>
        <end position="65"/>
    </location>
</feature>
<feature type="compositionally biased region" description="Basic and acidic residues" evidence="1">
    <location>
        <begin position="49"/>
        <end position="65"/>
    </location>
</feature>
<dbReference type="HOGENOM" id="CLU_201068_2_0_10"/>
<evidence type="ECO:0000256" key="1">
    <source>
        <dbReference type="SAM" id="MobiDB-lite"/>
    </source>
</evidence>
<evidence type="ECO:0000313" key="3">
    <source>
        <dbReference type="Proteomes" id="UP000028933"/>
    </source>
</evidence>
<proteinExistence type="predicted"/>
<dbReference type="Proteomes" id="UP000028933">
    <property type="component" value="Chromosome"/>
</dbReference>
<dbReference type="KEGG" id="eao:BD94_3233"/>
<sequence length="65" mass="7221">MMKKSKKSECSFCKESYKEPLLTVESVVLEYSIAAGSAKVIPSDSSGSVKEEWETGADDNRTIEW</sequence>
<accession>A0A077EKG2</accession>
<reference evidence="2" key="1">
    <citation type="journal article" date="2013" name="Lancet">
        <title>First case of E anophelis outbreak in an intensive-care unit.</title>
        <authorList>
            <person name="Teo J."/>
            <person name="Tan S.Y."/>
            <person name="Tay M."/>
            <person name="Ding Y."/>
            <person name="Kjelleberg S."/>
            <person name="Givskov M."/>
            <person name="Lin R.T."/>
            <person name="Yang L."/>
        </authorList>
    </citation>
    <scope>NUCLEOTIDE SEQUENCE [LARGE SCALE GENOMIC DNA]</scope>
    <source>
        <strain evidence="2">NUHP1</strain>
    </source>
</reference>
<dbReference type="eggNOG" id="ENOG5031170">
    <property type="taxonomic scope" value="Bacteria"/>
</dbReference>
<protein>
    <submittedName>
        <fullName evidence="2">Uncharacterized protein</fullName>
    </submittedName>
</protein>
<dbReference type="GeneID" id="56684316"/>
<evidence type="ECO:0000313" key="2">
    <source>
        <dbReference type="EMBL" id="AIL47008.1"/>
    </source>
</evidence>
<dbReference type="AlphaFoldDB" id="A0A077EKG2"/>
<dbReference type="RefSeq" id="WP_323131970.1">
    <property type="nucleotide sequence ID" value="NZ_CP007547.1"/>
</dbReference>
<organism evidence="2 3">
    <name type="scientific">Elizabethkingia anophelis NUHP1</name>
    <dbReference type="NCBI Taxonomy" id="1338011"/>
    <lineage>
        <taxon>Bacteria</taxon>
        <taxon>Pseudomonadati</taxon>
        <taxon>Bacteroidota</taxon>
        <taxon>Flavobacteriia</taxon>
        <taxon>Flavobacteriales</taxon>
        <taxon>Weeksellaceae</taxon>
        <taxon>Elizabethkingia</taxon>
    </lineage>
</organism>
<name>A0A077EKG2_9FLAO</name>